<dbReference type="Pfam" id="PF08031">
    <property type="entry name" value="BBE"/>
    <property type="match status" value="1"/>
</dbReference>
<dbReference type="InterPro" id="IPR016166">
    <property type="entry name" value="FAD-bd_PCMH"/>
</dbReference>
<dbReference type="InterPro" id="IPR012951">
    <property type="entry name" value="BBE"/>
</dbReference>
<comment type="similarity">
    <text evidence="2">Belongs to the oxygen-dependent FAD-linked oxidoreductase family.</text>
</comment>
<dbReference type="Pfam" id="PF01565">
    <property type="entry name" value="FAD_binding_4"/>
    <property type="match status" value="1"/>
</dbReference>
<dbReference type="InterPro" id="IPR036318">
    <property type="entry name" value="FAD-bd_PCMH-like_sf"/>
</dbReference>
<organism evidence="8 9">
    <name type="scientific">Nannochloropsis gaditana</name>
    <dbReference type="NCBI Taxonomy" id="72520"/>
    <lineage>
        <taxon>Eukaryota</taxon>
        <taxon>Sar</taxon>
        <taxon>Stramenopiles</taxon>
        <taxon>Ochrophyta</taxon>
        <taxon>Eustigmatophyceae</taxon>
        <taxon>Eustigmatales</taxon>
        <taxon>Monodopsidaceae</taxon>
        <taxon>Nannochloropsis</taxon>
    </lineage>
</organism>
<name>W7T0E6_9STRA</name>
<protein>
    <submittedName>
        <fullName evidence="8">Fad linked oxidase domain protein</fullName>
    </submittedName>
</protein>
<dbReference type="GO" id="GO:0016491">
    <property type="term" value="F:oxidoreductase activity"/>
    <property type="evidence" value="ECO:0007669"/>
    <property type="project" value="UniProtKB-KW"/>
</dbReference>
<dbReference type="EMBL" id="AZIL01003268">
    <property type="protein sequence ID" value="EWM20212.1"/>
    <property type="molecule type" value="Genomic_DNA"/>
</dbReference>
<keyword evidence="3" id="KW-0285">Flavoprotein</keyword>
<evidence type="ECO:0000259" key="7">
    <source>
        <dbReference type="PROSITE" id="PS51387"/>
    </source>
</evidence>
<dbReference type="Proteomes" id="UP000019335">
    <property type="component" value="Unassembled WGS sequence"/>
</dbReference>
<evidence type="ECO:0000256" key="6">
    <source>
        <dbReference type="SAM" id="SignalP"/>
    </source>
</evidence>
<dbReference type="InterPro" id="IPR016169">
    <property type="entry name" value="FAD-bd_PCMH_sub2"/>
</dbReference>
<sequence length="665" mass="71885">MRLWGQLFTLLSLLLRQNVLMVVQGALLTGRPGKVSSTKGISAAFLECLAAINPEATCAATRVIADSLDAELYDQERQNVMINYQTYPAAIFYACTTGDVADAVQCANQFHIKVSAASGRHGFVGAALPTGYLAIDLSYLNKYAMSADNSTITIGPGATNGRLLTALHRSGISGAAVATGGCTFVGLGGYMLGGGLGFLGRVLGLGCDRLLNVEMVLADGTVVNANKDTYPDLFWASCGGGGGTFGIVTAFTFQISILPNRGQLVGVTVTYAAGSAPFVESHMAFQDWLPTASRLWGIDNADITPSPQGPVFGFQGVYFGEAAAALQELQDGGVLDNLCMDPVRCAFNNVPGYPMGVSMVQYESFYDFYLDTQAFNYLSPALLPGQGLTTLSLAQKEVALDSIANALWGYPYTPFVAVDALANPSAPMLLQEVAAGEGPYTISTCSNTTILAPRVVGGNLYNEYQLPLTRIFGPMPRSMVEDLAQLLENLARACAQGVVTACLVGFGGHTLTGAYTDKSPTETAFFFRNDMWIQFISLTTSAKQTPYLSDKEVKEFVRDFIKPYERLVARYFPRATAYANYQNPLNGPLVLKDWQHGYWGENYARLREIKSKKARTSKQEVKVMVVYVSIGILIKAYIAGTRRNCYHVACGHKKRRMEIATERVK</sequence>
<evidence type="ECO:0000313" key="9">
    <source>
        <dbReference type="Proteomes" id="UP000019335"/>
    </source>
</evidence>
<evidence type="ECO:0000256" key="4">
    <source>
        <dbReference type="ARBA" id="ARBA00022827"/>
    </source>
</evidence>
<dbReference type="InterPro" id="IPR050416">
    <property type="entry name" value="FAD-linked_Oxidoreductase"/>
</dbReference>
<dbReference type="PANTHER" id="PTHR42973">
    <property type="entry name" value="BINDING OXIDOREDUCTASE, PUTATIVE (AFU_ORTHOLOGUE AFUA_1G17690)-RELATED"/>
    <property type="match status" value="1"/>
</dbReference>
<evidence type="ECO:0000256" key="3">
    <source>
        <dbReference type="ARBA" id="ARBA00022630"/>
    </source>
</evidence>
<accession>W7T0E6</accession>
<keyword evidence="5" id="KW-0560">Oxidoreductase</keyword>
<dbReference type="Gene3D" id="3.30.465.10">
    <property type="match status" value="1"/>
</dbReference>
<dbReference type="OrthoDB" id="415825at2759"/>
<keyword evidence="9" id="KW-1185">Reference proteome</keyword>
<dbReference type="GO" id="GO:0071949">
    <property type="term" value="F:FAD binding"/>
    <property type="evidence" value="ECO:0007669"/>
    <property type="project" value="InterPro"/>
</dbReference>
<comment type="cofactor">
    <cofactor evidence="1">
        <name>FAD</name>
        <dbReference type="ChEBI" id="CHEBI:57692"/>
    </cofactor>
</comment>
<proteinExistence type="inferred from homology"/>
<evidence type="ECO:0000256" key="1">
    <source>
        <dbReference type="ARBA" id="ARBA00001974"/>
    </source>
</evidence>
<feature type="chain" id="PRO_5004900427" evidence="6">
    <location>
        <begin position="26"/>
        <end position="665"/>
    </location>
</feature>
<evidence type="ECO:0000256" key="5">
    <source>
        <dbReference type="ARBA" id="ARBA00023002"/>
    </source>
</evidence>
<feature type="signal peptide" evidence="6">
    <location>
        <begin position="1"/>
        <end position="25"/>
    </location>
</feature>
<comment type="caution">
    <text evidence="8">The sequence shown here is derived from an EMBL/GenBank/DDBJ whole genome shotgun (WGS) entry which is preliminary data.</text>
</comment>
<evidence type="ECO:0000256" key="2">
    <source>
        <dbReference type="ARBA" id="ARBA00005466"/>
    </source>
</evidence>
<evidence type="ECO:0000313" key="8">
    <source>
        <dbReference type="EMBL" id="EWM20212.1"/>
    </source>
</evidence>
<keyword evidence="6" id="KW-0732">Signal</keyword>
<reference evidence="8 9" key="1">
    <citation type="journal article" date="2014" name="Mol. Plant">
        <title>Chromosome Scale Genome Assembly and Transcriptome Profiling of Nannochloropsis gaditana in Nitrogen Depletion.</title>
        <authorList>
            <person name="Corteggiani Carpinelli E."/>
            <person name="Telatin A."/>
            <person name="Vitulo N."/>
            <person name="Forcato C."/>
            <person name="D'Angelo M."/>
            <person name="Schiavon R."/>
            <person name="Vezzi A."/>
            <person name="Giacometti G.M."/>
            <person name="Morosinotto T."/>
            <person name="Valle G."/>
        </authorList>
    </citation>
    <scope>NUCLEOTIDE SEQUENCE [LARGE SCALE GENOMIC DNA]</scope>
    <source>
        <strain evidence="8 9">B-31</strain>
    </source>
</reference>
<dbReference type="PROSITE" id="PS51387">
    <property type="entry name" value="FAD_PCMH"/>
    <property type="match status" value="1"/>
</dbReference>
<dbReference type="PANTHER" id="PTHR42973:SF39">
    <property type="entry name" value="FAD-BINDING PCMH-TYPE DOMAIN-CONTAINING PROTEIN"/>
    <property type="match status" value="1"/>
</dbReference>
<dbReference type="AlphaFoldDB" id="W7T0E6"/>
<keyword evidence="4" id="KW-0274">FAD</keyword>
<dbReference type="InterPro" id="IPR006094">
    <property type="entry name" value="Oxid_FAD_bind_N"/>
</dbReference>
<feature type="domain" description="FAD-binding PCMH-type" evidence="7">
    <location>
        <begin position="84"/>
        <end position="258"/>
    </location>
</feature>
<dbReference type="SUPFAM" id="SSF56176">
    <property type="entry name" value="FAD-binding/transporter-associated domain-like"/>
    <property type="match status" value="1"/>
</dbReference>
<gene>
    <name evidence="8" type="ORF">Naga_100795g1</name>
</gene>